<evidence type="ECO:0000256" key="10">
    <source>
        <dbReference type="ARBA" id="ARBA00049117"/>
    </source>
</evidence>
<evidence type="ECO:0000256" key="2">
    <source>
        <dbReference type="ARBA" id="ARBA00004245"/>
    </source>
</evidence>
<evidence type="ECO:0000256" key="7">
    <source>
        <dbReference type="ARBA" id="ARBA00022801"/>
    </source>
</evidence>
<comment type="subcellular location">
    <subcellularLocation>
        <location evidence="2">Cytoplasm</location>
        <location evidence="2">Cytoskeleton</location>
    </subcellularLocation>
</comment>
<feature type="compositionally biased region" description="Basic and acidic residues" evidence="12">
    <location>
        <begin position="8"/>
        <end position="21"/>
    </location>
</feature>
<dbReference type="PANTHER" id="PTHR11588">
    <property type="entry name" value="TUBULIN"/>
    <property type="match status" value="1"/>
</dbReference>
<evidence type="ECO:0000259" key="13">
    <source>
        <dbReference type="SMART" id="SM00864"/>
    </source>
</evidence>
<dbReference type="InterPro" id="IPR017975">
    <property type="entry name" value="Tubulin_CS"/>
</dbReference>
<dbReference type="PRINTS" id="PR01161">
    <property type="entry name" value="TUBULIN"/>
</dbReference>
<dbReference type="Gene3D" id="3.30.70.1820">
    <property type="entry name" value="L1 transposable element, RRM domain"/>
    <property type="match status" value="1"/>
</dbReference>
<keyword evidence="11" id="KW-0175">Coiled coil</keyword>
<organism evidence="15 16">
    <name type="scientific">Cnephaeus nilssonii</name>
    <name type="common">Northern bat</name>
    <name type="synonym">Eptesicus nilssonii</name>
    <dbReference type="NCBI Taxonomy" id="3371016"/>
    <lineage>
        <taxon>Eukaryota</taxon>
        <taxon>Metazoa</taxon>
        <taxon>Chordata</taxon>
        <taxon>Craniata</taxon>
        <taxon>Vertebrata</taxon>
        <taxon>Euteleostomi</taxon>
        <taxon>Mammalia</taxon>
        <taxon>Eutheria</taxon>
        <taxon>Laurasiatheria</taxon>
        <taxon>Chiroptera</taxon>
        <taxon>Yangochiroptera</taxon>
        <taxon>Vespertilionidae</taxon>
        <taxon>Cnephaeus</taxon>
    </lineage>
</organism>
<dbReference type="AlphaFoldDB" id="A0AA40I077"/>
<sequence length="622" mass="70228">MGKRNISQRKENVESPRKEISETEACNMTEKEFRVMVVEFIQRMDEKINNLCKNQEEMKSDIATIKNTMESFNSRLQEAEDRISELEDQVQKQAQAEQQLEKKIKKQEESLRELRDNMKRSNMRIIGLPEGQEEQQGLENLFEEIMTENFPDMGKIKVTQVLGLSDHDSALSTQRECISVHVGQAGVQIGNACWELFCLEHGIQADGTFGAQASKINDDDSFTTFFSETGNGKHVPRAVMVDLEPTVVDEVRAGTYRQLFHPEQLITGKEDAANNYARGHYTVGKESIDLVLDRIRKLTDACSGLQGFLIFHSFGGGTGSGFTSLLMERLSLDYGKKSKLEFAIYPAPQVSTAVVEPYNSILTTHTTLEHSDCAFMVDNEAIYDICRRNLDIERPTYTNLNRLISQIVSSITASLRFDGALNVDLTEFQTNLVPYPRIHFPLVTYAPIISAEKAYHEQLSVAEITSSCFEPNSQMVKCDPRHGKYMACCMLYRGDVVPKDVNVAIAAIKTKRTIQFVDWCPTGFKVGINYQPPTVVPGGDLAKVQRAVCMLSNTTAIAEAWARLDHKFDLMYAKRAFVHWYVGEGMEEGEFSEAREDLAALEKDYEEVGTDSFEEENEGEEF</sequence>
<dbReference type="InterPro" id="IPR018316">
    <property type="entry name" value="Tubulin/FtsZ_2-layer-sand-dom"/>
</dbReference>
<proteinExistence type="inferred from homology"/>
<evidence type="ECO:0000256" key="11">
    <source>
        <dbReference type="SAM" id="Coils"/>
    </source>
</evidence>
<dbReference type="PROSITE" id="PS00227">
    <property type="entry name" value="TUBULIN"/>
    <property type="match status" value="1"/>
</dbReference>
<dbReference type="Pfam" id="PF03953">
    <property type="entry name" value="Tubulin_C"/>
    <property type="match status" value="1"/>
</dbReference>
<evidence type="ECO:0000256" key="12">
    <source>
        <dbReference type="SAM" id="MobiDB-lite"/>
    </source>
</evidence>
<dbReference type="Gene3D" id="3.30.1330.20">
    <property type="entry name" value="Tubulin/FtsZ, C-terminal domain"/>
    <property type="match status" value="1"/>
</dbReference>
<dbReference type="Pfam" id="PF00091">
    <property type="entry name" value="Tubulin"/>
    <property type="match status" value="1"/>
</dbReference>
<dbReference type="GO" id="GO:0007017">
    <property type="term" value="P:microtubule-based process"/>
    <property type="evidence" value="ECO:0007669"/>
    <property type="project" value="InterPro"/>
</dbReference>
<keyword evidence="7" id="KW-0378">Hydrolase</keyword>
<feature type="coiled-coil region" evidence="11">
    <location>
        <begin position="41"/>
        <end position="124"/>
    </location>
</feature>
<evidence type="ECO:0000256" key="9">
    <source>
        <dbReference type="ARBA" id="ARBA00023212"/>
    </source>
</evidence>
<comment type="similarity">
    <text evidence="3">Belongs to the tubulin family.</text>
</comment>
<gene>
    <name evidence="15" type="ORF">QTO34_017021</name>
</gene>
<comment type="cofactor">
    <cofactor evidence="1">
        <name>Mg(2+)</name>
        <dbReference type="ChEBI" id="CHEBI:18420"/>
    </cofactor>
</comment>
<evidence type="ECO:0000256" key="6">
    <source>
        <dbReference type="ARBA" id="ARBA00022741"/>
    </source>
</evidence>
<protein>
    <submittedName>
        <fullName evidence="15">Uncharacterized protein</fullName>
    </submittedName>
</protein>
<dbReference type="EMBL" id="JAULJE010000007">
    <property type="protein sequence ID" value="KAK1340631.1"/>
    <property type="molecule type" value="Genomic_DNA"/>
</dbReference>
<dbReference type="SMART" id="SM00864">
    <property type="entry name" value="Tubulin"/>
    <property type="match status" value="1"/>
</dbReference>
<evidence type="ECO:0000256" key="3">
    <source>
        <dbReference type="ARBA" id="ARBA00009636"/>
    </source>
</evidence>
<dbReference type="Proteomes" id="UP001177744">
    <property type="component" value="Unassembled WGS sequence"/>
</dbReference>
<dbReference type="GO" id="GO:0005874">
    <property type="term" value="C:microtubule"/>
    <property type="evidence" value="ECO:0007669"/>
    <property type="project" value="UniProtKB-KW"/>
</dbReference>
<accession>A0AA40I077</accession>
<dbReference type="InterPro" id="IPR037103">
    <property type="entry name" value="Tubulin/FtsZ-like_C"/>
</dbReference>
<dbReference type="Gene3D" id="1.20.5.390">
    <property type="entry name" value="L1 transposable element, trimerization domain"/>
    <property type="match status" value="1"/>
</dbReference>
<dbReference type="SUPFAM" id="SSF52490">
    <property type="entry name" value="Tubulin nucleotide-binding domain-like"/>
    <property type="match status" value="1"/>
</dbReference>
<dbReference type="InterPro" id="IPR000217">
    <property type="entry name" value="Tubulin"/>
</dbReference>
<evidence type="ECO:0000256" key="8">
    <source>
        <dbReference type="ARBA" id="ARBA00023134"/>
    </source>
</evidence>
<dbReference type="FunFam" id="1.10.287.600:FF:000005">
    <property type="entry name" value="Tubulin alpha chain"/>
    <property type="match status" value="1"/>
</dbReference>
<dbReference type="CDD" id="cd02186">
    <property type="entry name" value="alpha_tubulin"/>
    <property type="match status" value="1"/>
</dbReference>
<dbReference type="FunFam" id="3.40.50.1440:FF:000002">
    <property type="entry name" value="Tubulin alpha chain"/>
    <property type="match status" value="1"/>
</dbReference>
<evidence type="ECO:0000256" key="1">
    <source>
        <dbReference type="ARBA" id="ARBA00001946"/>
    </source>
</evidence>
<comment type="catalytic activity">
    <reaction evidence="10">
        <text>GTP + H2O = GDP + phosphate + H(+)</text>
        <dbReference type="Rhea" id="RHEA:19669"/>
        <dbReference type="ChEBI" id="CHEBI:15377"/>
        <dbReference type="ChEBI" id="CHEBI:15378"/>
        <dbReference type="ChEBI" id="CHEBI:37565"/>
        <dbReference type="ChEBI" id="CHEBI:43474"/>
        <dbReference type="ChEBI" id="CHEBI:58189"/>
    </reaction>
    <physiologicalReaction direction="left-to-right" evidence="10">
        <dbReference type="Rhea" id="RHEA:19670"/>
    </physiologicalReaction>
</comment>
<evidence type="ECO:0000256" key="5">
    <source>
        <dbReference type="ARBA" id="ARBA00022701"/>
    </source>
</evidence>
<dbReference type="GO" id="GO:0005200">
    <property type="term" value="F:structural constituent of cytoskeleton"/>
    <property type="evidence" value="ECO:0007669"/>
    <property type="project" value="InterPro"/>
</dbReference>
<feature type="domain" description="Tubulin/FtsZ 2-layer sandwich" evidence="14">
    <location>
        <begin position="421"/>
        <end position="566"/>
    </location>
</feature>
<dbReference type="InterPro" id="IPR003008">
    <property type="entry name" value="Tubulin_FtsZ_GTPase"/>
</dbReference>
<feature type="domain" description="Tubulin/FtsZ GTPase" evidence="13">
    <location>
        <begin position="222"/>
        <end position="419"/>
    </location>
</feature>
<dbReference type="SUPFAM" id="SSF55307">
    <property type="entry name" value="Tubulin C-terminal domain-like"/>
    <property type="match status" value="1"/>
</dbReference>
<dbReference type="InterPro" id="IPR008280">
    <property type="entry name" value="Tub_FtsZ_C"/>
</dbReference>
<keyword evidence="4" id="KW-0963">Cytoplasm</keyword>
<dbReference type="InterPro" id="IPR023123">
    <property type="entry name" value="Tubulin_C"/>
</dbReference>
<dbReference type="FunFam" id="3.30.1330.20:FF:000001">
    <property type="entry name" value="Tubulin alpha chain"/>
    <property type="match status" value="1"/>
</dbReference>
<evidence type="ECO:0000259" key="14">
    <source>
        <dbReference type="SMART" id="SM00865"/>
    </source>
</evidence>
<dbReference type="InterPro" id="IPR036525">
    <property type="entry name" value="Tubulin/FtsZ_GTPase_sf"/>
</dbReference>
<dbReference type="GO" id="GO:0016787">
    <property type="term" value="F:hydrolase activity"/>
    <property type="evidence" value="ECO:0007669"/>
    <property type="project" value="UniProtKB-KW"/>
</dbReference>
<keyword evidence="6" id="KW-0547">Nucleotide-binding</keyword>
<comment type="caution">
    <text evidence="15">The sequence shown here is derived from an EMBL/GenBank/DDBJ whole genome shotgun (WGS) entry which is preliminary data.</text>
</comment>
<dbReference type="SMART" id="SM00865">
    <property type="entry name" value="Tubulin_C"/>
    <property type="match status" value="1"/>
</dbReference>
<name>A0AA40I077_CNENI</name>
<dbReference type="InterPro" id="IPR002452">
    <property type="entry name" value="Alpha_tubulin"/>
</dbReference>
<dbReference type="Gene3D" id="3.40.50.1440">
    <property type="entry name" value="Tubulin/FtsZ, GTPase domain"/>
    <property type="match status" value="1"/>
</dbReference>
<dbReference type="PRINTS" id="PR01162">
    <property type="entry name" value="ALPHATUBULIN"/>
</dbReference>
<keyword evidence="9" id="KW-0206">Cytoskeleton</keyword>
<evidence type="ECO:0000313" key="15">
    <source>
        <dbReference type="EMBL" id="KAK1340631.1"/>
    </source>
</evidence>
<keyword evidence="5" id="KW-0493">Microtubule</keyword>
<dbReference type="Gene3D" id="1.10.287.600">
    <property type="entry name" value="Helix hairpin bin"/>
    <property type="match status" value="1"/>
</dbReference>
<evidence type="ECO:0000313" key="16">
    <source>
        <dbReference type="Proteomes" id="UP001177744"/>
    </source>
</evidence>
<feature type="region of interest" description="Disordered" evidence="12">
    <location>
        <begin position="1"/>
        <end position="21"/>
    </location>
</feature>
<dbReference type="GO" id="GO:0005525">
    <property type="term" value="F:GTP binding"/>
    <property type="evidence" value="ECO:0007669"/>
    <property type="project" value="UniProtKB-KW"/>
</dbReference>
<keyword evidence="16" id="KW-1185">Reference proteome</keyword>
<evidence type="ECO:0000256" key="4">
    <source>
        <dbReference type="ARBA" id="ARBA00022490"/>
    </source>
</evidence>
<reference evidence="15" key="1">
    <citation type="submission" date="2023-06" db="EMBL/GenBank/DDBJ databases">
        <title>Reference genome for the Northern bat (Eptesicus nilssonii), a most northern bat species.</title>
        <authorList>
            <person name="Laine V.N."/>
            <person name="Pulliainen A.T."/>
            <person name="Lilley T.M."/>
        </authorList>
    </citation>
    <scope>NUCLEOTIDE SEQUENCE</scope>
    <source>
        <strain evidence="15">BLF_Eptnil</strain>
        <tissue evidence="15">Kidney</tissue>
    </source>
</reference>
<keyword evidence="8" id="KW-0342">GTP-binding</keyword>